<reference evidence="2" key="2">
    <citation type="journal article" date="2015" name="Data Brief">
        <title>Shoot transcriptome of the giant reed, Arundo donax.</title>
        <authorList>
            <person name="Barrero R.A."/>
            <person name="Guerrero F.D."/>
            <person name="Moolhuijzen P."/>
            <person name="Goolsby J.A."/>
            <person name="Tidwell J."/>
            <person name="Bellgard S.E."/>
            <person name="Bellgard M.I."/>
        </authorList>
    </citation>
    <scope>NUCLEOTIDE SEQUENCE</scope>
    <source>
        <tissue evidence="2">Shoot tissue taken approximately 20 cm above the soil surface</tissue>
    </source>
</reference>
<accession>A0A0A9D595</accession>
<keyword evidence="1" id="KW-0732">Signal</keyword>
<feature type="signal peptide" evidence="1">
    <location>
        <begin position="1"/>
        <end position="19"/>
    </location>
</feature>
<dbReference type="EMBL" id="GBRH01218983">
    <property type="protein sequence ID" value="JAD78912.1"/>
    <property type="molecule type" value="Transcribed_RNA"/>
</dbReference>
<proteinExistence type="predicted"/>
<organism evidence="2">
    <name type="scientific">Arundo donax</name>
    <name type="common">Giant reed</name>
    <name type="synonym">Donax arundinaceus</name>
    <dbReference type="NCBI Taxonomy" id="35708"/>
    <lineage>
        <taxon>Eukaryota</taxon>
        <taxon>Viridiplantae</taxon>
        <taxon>Streptophyta</taxon>
        <taxon>Embryophyta</taxon>
        <taxon>Tracheophyta</taxon>
        <taxon>Spermatophyta</taxon>
        <taxon>Magnoliopsida</taxon>
        <taxon>Liliopsida</taxon>
        <taxon>Poales</taxon>
        <taxon>Poaceae</taxon>
        <taxon>PACMAD clade</taxon>
        <taxon>Arundinoideae</taxon>
        <taxon>Arundineae</taxon>
        <taxon>Arundo</taxon>
    </lineage>
</organism>
<feature type="chain" id="PRO_5002063675" evidence="1">
    <location>
        <begin position="20"/>
        <end position="80"/>
    </location>
</feature>
<evidence type="ECO:0000256" key="1">
    <source>
        <dbReference type="SAM" id="SignalP"/>
    </source>
</evidence>
<evidence type="ECO:0000313" key="2">
    <source>
        <dbReference type="EMBL" id="JAD78912.1"/>
    </source>
</evidence>
<protein>
    <submittedName>
        <fullName evidence="2">Uncharacterized protein</fullName>
    </submittedName>
</protein>
<sequence>MSQFFIESLLKILCDLWYACWISRDIITEFPNPSIIWFPIRLQLVDLSDNLLVPFDRLTGARPQGGAEVAEVAAGRQYPP</sequence>
<dbReference type="AlphaFoldDB" id="A0A0A9D595"/>
<reference evidence="2" key="1">
    <citation type="submission" date="2014-09" db="EMBL/GenBank/DDBJ databases">
        <authorList>
            <person name="Magalhaes I.L.F."/>
            <person name="Oliveira U."/>
            <person name="Santos F.R."/>
            <person name="Vidigal T.H.D.A."/>
            <person name="Brescovit A.D."/>
            <person name="Santos A.J."/>
        </authorList>
    </citation>
    <scope>NUCLEOTIDE SEQUENCE</scope>
    <source>
        <tissue evidence="2">Shoot tissue taken approximately 20 cm above the soil surface</tissue>
    </source>
</reference>
<name>A0A0A9D595_ARUDO</name>